<dbReference type="RefSeq" id="WP_181676343.1">
    <property type="nucleotide sequence ID" value="NZ_JABJVM010000006.1"/>
</dbReference>
<dbReference type="Proteomes" id="UP000548787">
    <property type="component" value="Unassembled WGS sequence"/>
</dbReference>
<proteinExistence type="predicted"/>
<name>A0A7W1T5Z8_9LIST</name>
<protein>
    <submittedName>
        <fullName evidence="1">Uncharacterized protein</fullName>
    </submittedName>
</protein>
<accession>A0A7W1T5Z8</accession>
<keyword evidence="2" id="KW-1185">Reference proteome</keyword>
<comment type="caution">
    <text evidence="1">The sequence shown here is derived from an EMBL/GenBank/DDBJ whole genome shotgun (WGS) entry which is preliminary data.</text>
</comment>
<reference evidence="1 2" key="1">
    <citation type="submission" date="2020-08" db="EMBL/GenBank/DDBJ databases">
        <title>Listeria ohnekaius sp. nov. and Listeria portnoyii sp. nov. isolated from non-agricultural and natural environments.</title>
        <authorList>
            <person name="Weller D."/>
            <person name="Belias A.M."/>
            <person name="Liao J."/>
            <person name="Guo S."/>
            <person name="Orsi R.H."/>
            <person name="Wiedmann M."/>
        </authorList>
    </citation>
    <scope>NUCLEOTIDE SEQUENCE [LARGE SCALE GENOMIC DNA]</scope>
    <source>
        <strain evidence="1 2">FSL W9-0585</strain>
    </source>
</reference>
<dbReference type="AlphaFoldDB" id="A0A7W1T5Z8"/>
<gene>
    <name evidence="1" type="ORF">HPK16_07285</name>
</gene>
<evidence type="ECO:0000313" key="1">
    <source>
        <dbReference type="EMBL" id="MBA3926141.1"/>
    </source>
</evidence>
<organism evidence="1 2">
    <name type="scientific">Listeria rustica</name>
    <dbReference type="NCBI Taxonomy" id="2713503"/>
    <lineage>
        <taxon>Bacteria</taxon>
        <taxon>Bacillati</taxon>
        <taxon>Bacillota</taxon>
        <taxon>Bacilli</taxon>
        <taxon>Bacillales</taxon>
        <taxon>Listeriaceae</taxon>
        <taxon>Listeria</taxon>
    </lineage>
</organism>
<sequence length="90" mass="10074">MQKNIFNQILIIKTQLSTHLYTLSTGSQLVIHIDKVIIHSLGITLWMKANFSNKSISGCKKCTKTVKIRLKQCKGANPNGNKDLAYNEGK</sequence>
<dbReference type="EMBL" id="JABJVM010000006">
    <property type="protein sequence ID" value="MBA3926141.1"/>
    <property type="molecule type" value="Genomic_DNA"/>
</dbReference>
<evidence type="ECO:0000313" key="2">
    <source>
        <dbReference type="Proteomes" id="UP000548787"/>
    </source>
</evidence>